<dbReference type="AlphaFoldDB" id="A0A183TGB3"/>
<protein>
    <submittedName>
        <fullName evidence="7">N-alpha-acetyltransferase 30</fullName>
    </submittedName>
</protein>
<gene>
    <name evidence="5" type="ORF">SSLN_LOCUS15511</name>
</gene>
<reference evidence="7" key="1">
    <citation type="submission" date="2016-06" db="UniProtKB">
        <authorList>
            <consortium name="WormBaseParasite"/>
        </authorList>
    </citation>
    <scope>IDENTIFICATION</scope>
</reference>
<dbReference type="GO" id="GO:0004596">
    <property type="term" value="F:protein-N-terminal amino-acid acetyltransferase activity"/>
    <property type="evidence" value="ECO:0007669"/>
    <property type="project" value="InterPro"/>
</dbReference>
<dbReference type="CDD" id="cd04301">
    <property type="entry name" value="NAT_SF"/>
    <property type="match status" value="1"/>
</dbReference>
<accession>A0A183TGB3</accession>
<evidence type="ECO:0000256" key="1">
    <source>
        <dbReference type="ARBA" id="ARBA00022679"/>
    </source>
</evidence>
<evidence type="ECO:0000313" key="5">
    <source>
        <dbReference type="EMBL" id="VDM01897.1"/>
    </source>
</evidence>
<dbReference type="InterPro" id="IPR044542">
    <property type="entry name" value="NAA30-like"/>
</dbReference>
<feature type="domain" description="N-acetyltransferase" evidence="4">
    <location>
        <begin position="59"/>
        <end position="208"/>
    </location>
</feature>
<dbReference type="Proteomes" id="UP000275846">
    <property type="component" value="Unassembled WGS sequence"/>
</dbReference>
<dbReference type="Pfam" id="PF00583">
    <property type="entry name" value="Acetyltransf_1"/>
    <property type="match status" value="1"/>
</dbReference>
<dbReference type="WBParaSite" id="SSLN_0001610201-mRNA-1">
    <property type="protein sequence ID" value="SSLN_0001610201-mRNA-1"/>
    <property type="gene ID" value="SSLN_0001610201"/>
</dbReference>
<evidence type="ECO:0000256" key="3">
    <source>
        <dbReference type="ARBA" id="ARBA00024025"/>
    </source>
</evidence>
<dbReference type="STRING" id="70667.A0A183TGB3"/>
<evidence type="ECO:0000259" key="4">
    <source>
        <dbReference type="PROSITE" id="PS51186"/>
    </source>
</evidence>
<evidence type="ECO:0000313" key="6">
    <source>
        <dbReference type="Proteomes" id="UP000275846"/>
    </source>
</evidence>
<keyword evidence="2" id="KW-0012">Acyltransferase</keyword>
<reference evidence="5 6" key="2">
    <citation type="submission" date="2018-11" db="EMBL/GenBank/DDBJ databases">
        <authorList>
            <consortium name="Pathogen Informatics"/>
        </authorList>
    </citation>
    <scope>NUCLEOTIDE SEQUENCE [LARGE SCALE GENOMIC DNA]</scope>
    <source>
        <strain evidence="5 6">NST_G2</strain>
    </source>
</reference>
<name>A0A183TGB3_SCHSO</name>
<organism evidence="7">
    <name type="scientific">Schistocephalus solidus</name>
    <name type="common">Tapeworm</name>
    <dbReference type="NCBI Taxonomy" id="70667"/>
    <lineage>
        <taxon>Eukaryota</taxon>
        <taxon>Metazoa</taxon>
        <taxon>Spiralia</taxon>
        <taxon>Lophotrochozoa</taxon>
        <taxon>Platyhelminthes</taxon>
        <taxon>Cestoda</taxon>
        <taxon>Eucestoda</taxon>
        <taxon>Diphyllobothriidea</taxon>
        <taxon>Diphyllobothriidae</taxon>
        <taxon>Schistocephalus</taxon>
    </lineage>
</organism>
<keyword evidence="1" id="KW-0808">Transferase</keyword>
<dbReference type="Gene3D" id="3.40.630.30">
    <property type="match status" value="1"/>
</dbReference>
<sequence>MNLEPNSCFEPDQLVNQLSILRIDEDLLSGGNFPFPSFHFLPHSDSSRKAIFVDTENNITFRQYESENDLQSIIPLISKDLSEPYSLYTYRYFIYNWPKLCLLAVNESGTCVGAIVCKLDYHEQVKRGYIAMLAVEKEYRKKGIGSTLVQLAINLMIEEGGQEVVLEAEATNAPALALYEQLGFSRDKYLFRYYLTGVDAFRLKLWLDVPHCE</sequence>
<dbReference type="PANTHER" id="PTHR45896">
    <property type="entry name" value="N-ALPHA-ACETYLTRANSFERASE 30"/>
    <property type="match status" value="1"/>
</dbReference>
<evidence type="ECO:0000256" key="2">
    <source>
        <dbReference type="ARBA" id="ARBA00023315"/>
    </source>
</evidence>
<dbReference type="InterPro" id="IPR016181">
    <property type="entry name" value="Acyl_CoA_acyltransferase"/>
</dbReference>
<evidence type="ECO:0000313" key="7">
    <source>
        <dbReference type="WBParaSite" id="SSLN_0001610201-mRNA-1"/>
    </source>
</evidence>
<comment type="similarity">
    <text evidence="3">Belongs to the acetyltransferase family. MAK3 subfamily.</text>
</comment>
<dbReference type="InterPro" id="IPR000182">
    <property type="entry name" value="GNAT_dom"/>
</dbReference>
<dbReference type="GO" id="GO:0031417">
    <property type="term" value="C:NatC complex"/>
    <property type="evidence" value="ECO:0007669"/>
    <property type="project" value="TreeGrafter"/>
</dbReference>
<proteinExistence type="inferred from homology"/>
<keyword evidence="6" id="KW-1185">Reference proteome</keyword>
<dbReference type="EMBL" id="UYSU01040028">
    <property type="protein sequence ID" value="VDM01897.1"/>
    <property type="molecule type" value="Genomic_DNA"/>
</dbReference>
<dbReference type="SUPFAM" id="SSF55729">
    <property type="entry name" value="Acyl-CoA N-acyltransferases (Nat)"/>
    <property type="match status" value="1"/>
</dbReference>
<dbReference type="OrthoDB" id="249099at2759"/>
<dbReference type="PROSITE" id="PS51186">
    <property type="entry name" value="GNAT"/>
    <property type="match status" value="1"/>
</dbReference>
<dbReference type="PANTHER" id="PTHR45896:SF1">
    <property type="entry name" value="N-ALPHA-ACETYLTRANSFERASE 30"/>
    <property type="match status" value="1"/>
</dbReference>